<comment type="caution">
    <text evidence="3">The sequence shown here is derived from an EMBL/GenBank/DDBJ whole genome shotgun (WGS) entry which is preliminary data.</text>
</comment>
<gene>
    <name evidence="3" type="ORF">HSCHL_1203</name>
</gene>
<dbReference type="EMBL" id="PEBV01000009">
    <property type="protein sequence ID" value="PTQ53829.1"/>
    <property type="molecule type" value="Genomic_DNA"/>
</dbReference>
<dbReference type="OrthoDB" id="9776706at2"/>
<reference evidence="3 4" key="1">
    <citation type="submission" date="2017-08" db="EMBL/GenBank/DDBJ databases">
        <title>Burning lignite coal seam in the remote Altai Mountains harbors a hydrogen-driven thermophilic microbial community.</title>
        <authorList>
            <person name="Kadnikov V.V."/>
            <person name="Mardanov A.V."/>
            <person name="Ivasenko D."/>
            <person name="Beletsky A.V."/>
            <person name="Karnachuk O.V."/>
            <person name="Ravin N.V."/>
        </authorList>
    </citation>
    <scope>NUCLEOTIDE SEQUENCE [LARGE SCALE GENOMIC DNA]</scope>
    <source>
        <strain evidence="3">AL33</strain>
    </source>
</reference>
<evidence type="ECO:0000256" key="2">
    <source>
        <dbReference type="SAM" id="Phobius"/>
    </source>
</evidence>
<dbReference type="RefSeq" id="WP_156423562.1">
    <property type="nucleotide sequence ID" value="NZ_CBCSAS010000006.1"/>
</dbReference>
<name>A0A2T5GCB3_HYDSH</name>
<keyword evidence="2" id="KW-0812">Transmembrane</keyword>
<keyword evidence="2" id="KW-1133">Transmembrane helix</keyword>
<feature type="region of interest" description="Disordered" evidence="1">
    <location>
        <begin position="35"/>
        <end position="55"/>
    </location>
</feature>
<evidence type="ECO:0000313" key="4">
    <source>
        <dbReference type="Proteomes" id="UP000244180"/>
    </source>
</evidence>
<sequence>MYYNLTITIVGLCSVTFAASYAIWKGDRIAERWSQEKANEMQARQNARSPKNGGG</sequence>
<feature type="transmembrane region" description="Helical" evidence="2">
    <location>
        <begin position="6"/>
        <end position="24"/>
    </location>
</feature>
<dbReference type="Proteomes" id="UP000244180">
    <property type="component" value="Unassembled WGS sequence"/>
</dbReference>
<organism evidence="3 4">
    <name type="scientific">Hydrogenibacillus schlegelii</name>
    <name type="common">Bacillus schlegelii</name>
    <dbReference type="NCBI Taxonomy" id="1484"/>
    <lineage>
        <taxon>Bacteria</taxon>
        <taxon>Bacillati</taxon>
        <taxon>Bacillota</taxon>
        <taxon>Bacilli</taxon>
        <taxon>Bacillales</taxon>
        <taxon>Bacillales Family X. Incertae Sedis</taxon>
        <taxon>Hydrogenibacillus</taxon>
    </lineage>
</organism>
<accession>A0A2T5GCB3</accession>
<evidence type="ECO:0000313" key="3">
    <source>
        <dbReference type="EMBL" id="PTQ53829.1"/>
    </source>
</evidence>
<evidence type="ECO:0000256" key="1">
    <source>
        <dbReference type="SAM" id="MobiDB-lite"/>
    </source>
</evidence>
<dbReference type="AlphaFoldDB" id="A0A2T5GCB3"/>
<proteinExistence type="predicted"/>
<protein>
    <submittedName>
        <fullName evidence="3">Uncharacterized protein</fullName>
    </submittedName>
</protein>
<keyword evidence="2" id="KW-0472">Membrane</keyword>